<evidence type="ECO:0000313" key="1">
    <source>
        <dbReference type="EMBL" id="OLP74627.1"/>
    </source>
</evidence>
<comment type="caution">
    <text evidence="1">The sequence shown here is derived from an EMBL/GenBank/DDBJ whole genome shotgun (WGS) entry which is preliminary data.</text>
</comment>
<organism evidence="1 2">
    <name type="scientific">Symbiodinium microadriaticum</name>
    <name type="common">Dinoflagellate</name>
    <name type="synonym">Zooxanthella microadriatica</name>
    <dbReference type="NCBI Taxonomy" id="2951"/>
    <lineage>
        <taxon>Eukaryota</taxon>
        <taxon>Sar</taxon>
        <taxon>Alveolata</taxon>
        <taxon>Dinophyceae</taxon>
        <taxon>Suessiales</taxon>
        <taxon>Symbiodiniaceae</taxon>
        <taxon>Symbiodinium</taxon>
    </lineage>
</organism>
<feature type="non-terminal residue" evidence="1">
    <location>
        <position position="164"/>
    </location>
</feature>
<reference evidence="1 2" key="1">
    <citation type="submission" date="2016-02" db="EMBL/GenBank/DDBJ databases">
        <title>Genome analysis of coral dinoflagellate symbionts highlights evolutionary adaptations to a symbiotic lifestyle.</title>
        <authorList>
            <person name="Aranda M."/>
            <person name="Li Y."/>
            <person name="Liew Y.J."/>
            <person name="Baumgarten S."/>
            <person name="Simakov O."/>
            <person name="Wilson M."/>
            <person name="Piel J."/>
            <person name="Ashoor H."/>
            <person name="Bougouffa S."/>
            <person name="Bajic V.B."/>
            <person name="Ryu T."/>
            <person name="Ravasi T."/>
            <person name="Bayer T."/>
            <person name="Micklem G."/>
            <person name="Kim H."/>
            <person name="Bhak J."/>
            <person name="Lajeunesse T.C."/>
            <person name="Voolstra C.R."/>
        </authorList>
    </citation>
    <scope>NUCLEOTIDE SEQUENCE [LARGE SCALE GENOMIC DNA]</scope>
    <source>
        <strain evidence="1 2">CCMP2467</strain>
    </source>
</reference>
<evidence type="ECO:0000313" key="2">
    <source>
        <dbReference type="Proteomes" id="UP000186817"/>
    </source>
</evidence>
<protein>
    <submittedName>
        <fullName evidence="1">Uncharacterized protein</fullName>
    </submittedName>
</protein>
<dbReference type="AlphaFoldDB" id="A0A1Q9BVA6"/>
<dbReference type="EMBL" id="LSRX01003441">
    <property type="protein sequence ID" value="OLP74627.1"/>
    <property type="molecule type" value="Genomic_DNA"/>
</dbReference>
<keyword evidence="2" id="KW-1185">Reference proteome</keyword>
<proteinExistence type="predicted"/>
<dbReference type="Proteomes" id="UP000186817">
    <property type="component" value="Unassembled WGS sequence"/>
</dbReference>
<gene>
    <name evidence="1" type="ORF">AK812_SmicGene45781</name>
</gene>
<accession>A0A1Q9BVA6</accession>
<name>A0A1Q9BVA6_SYMMI</name>
<sequence length="164" mass="17847">MSRVSRSLGIIGKLARWLTHRSVPGEQLFFIFCGNGAQLPVRTDSGSAKMCESVLIPGDARGREAIGHRHLKPKPELCCTTAGLCCLGSGCVHEDNLLQRRTAPATRQSVPTTMSDYLSTGGVRSPEILINTPRPRASTPVSKDELFLEGYGRQFGEKMTYSVP</sequence>
<dbReference type="OrthoDB" id="159299at2759"/>